<dbReference type="Pfam" id="PF00126">
    <property type="entry name" value="HTH_1"/>
    <property type="match status" value="1"/>
</dbReference>
<feature type="domain" description="HTH lysR-type" evidence="1">
    <location>
        <begin position="25"/>
        <end position="82"/>
    </location>
</feature>
<sequence>MHEVHIKPQWTIRQPDGAALAPRVIELLVKVLEHGSLSSACTEAGVSYRHAWELIRQGEAMFGQPLVAMQRGKGSSLTPLGEKLVWADRRITARLSPLLDSLASELGAEIEKLIPTAPNLLRIHASHGFAIEALHGFLAAAQVPGDLRYCGSEEAVASLHHGSCDVAGFHVPLGAFEAEAVTHYGAWLNADTQKVIGMATRHQGLMVAPGNPKKIYTLADLARPDVRFINRQAGSGTRYLFDLQLREQGIAPESIKGYEQCEFTHAAVAAFVASGMADAGYGVETPARQFKLDFISNQVERYFLLCDERSLAAPIVQRMLDILRSDAYQQAVNRLPGYQAVNCGRVLSLSEAFSSLGNQAASIESRGHRSANRLA</sequence>
<feature type="domain" description="PBP" evidence="2">
    <location>
        <begin position="146"/>
        <end position="324"/>
    </location>
</feature>
<dbReference type="InterPro" id="IPR024370">
    <property type="entry name" value="PBP_domain"/>
</dbReference>
<dbReference type="AlphaFoldDB" id="A0A6I6HDF3"/>
<protein>
    <submittedName>
        <fullName evidence="3">LysR family transcriptional regulator</fullName>
    </submittedName>
</protein>
<dbReference type="InterPro" id="IPR000847">
    <property type="entry name" value="LysR_HTH_N"/>
</dbReference>
<evidence type="ECO:0000313" key="4">
    <source>
        <dbReference type="Proteomes" id="UP000425817"/>
    </source>
</evidence>
<name>A0A6I6HDF3_VARPD</name>
<evidence type="ECO:0000259" key="1">
    <source>
        <dbReference type="Pfam" id="PF00126"/>
    </source>
</evidence>
<proteinExistence type="predicted"/>
<organism evidence="3 4">
    <name type="scientific">Variovorax paradoxus</name>
    <dbReference type="NCBI Taxonomy" id="34073"/>
    <lineage>
        <taxon>Bacteria</taxon>
        <taxon>Pseudomonadati</taxon>
        <taxon>Pseudomonadota</taxon>
        <taxon>Betaproteobacteria</taxon>
        <taxon>Burkholderiales</taxon>
        <taxon>Comamonadaceae</taxon>
        <taxon>Variovorax</taxon>
    </lineage>
</organism>
<dbReference type="PANTHER" id="PTHR38431">
    <property type="entry name" value="BLL2305 PROTEIN"/>
    <property type="match status" value="1"/>
</dbReference>
<dbReference type="Pfam" id="PF12727">
    <property type="entry name" value="PBP_like"/>
    <property type="match status" value="1"/>
</dbReference>
<dbReference type="EMBL" id="CP046622">
    <property type="protein sequence ID" value="QGW80814.1"/>
    <property type="molecule type" value="Genomic_DNA"/>
</dbReference>
<dbReference type="SUPFAM" id="SSF46785">
    <property type="entry name" value="Winged helix' DNA-binding domain"/>
    <property type="match status" value="1"/>
</dbReference>
<dbReference type="GO" id="GO:0003700">
    <property type="term" value="F:DNA-binding transcription factor activity"/>
    <property type="evidence" value="ECO:0007669"/>
    <property type="project" value="InterPro"/>
</dbReference>
<evidence type="ECO:0000259" key="2">
    <source>
        <dbReference type="Pfam" id="PF12727"/>
    </source>
</evidence>
<gene>
    <name evidence="3" type="ORF">GOQ09_04065</name>
</gene>
<dbReference type="Proteomes" id="UP000425817">
    <property type="component" value="Chromosome"/>
</dbReference>
<dbReference type="Gene3D" id="3.40.190.10">
    <property type="entry name" value="Periplasmic binding protein-like II"/>
    <property type="match status" value="1"/>
</dbReference>
<reference evidence="3 4" key="1">
    <citation type="submission" date="2019-12" db="EMBL/GenBank/DDBJ databases">
        <title>Hybrid Genome Assemblies of two High G+C Isolates from Undergraduate Microbiology Courses.</title>
        <authorList>
            <person name="Ne Ville C.J."/>
            <person name="Enright D."/>
            <person name="Hernandez I."/>
            <person name="Dodsworth J."/>
            <person name="Orwin P.M."/>
        </authorList>
    </citation>
    <scope>NUCLEOTIDE SEQUENCE [LARGE SCALE GENOMIC DNA]</scope>
    <source>
        <strain evidence="3 4">CSUSB</strain>
    </source>
</reference>
<dbReference type="InterPro" id="IPR036390">
    <property type="entry name" value="WH_DNA-bd_sf"/>
</dbReference>
<dbReference type="RefSeq" id="WP_157612003.1">
    <property type="nucleotide sequence ID" value="NZ_CP046622.1"/>
</dbReference>
<dbReference type="Gene3D" id="1.10.10.10">
    <property type="entry name" value="Winged helix-like DNA-binding domain superfamily/Winged helix DNA-binding domain"/>
    <property type="match status" value="1"/>
</dbReference>
<accession>A0A6I6HDF3</accession>
<dbReference type="InterPro" id="IPR036388">
    <property type="entry name" value="WH-like_DNA-bd_sf"/>
</dbReference>
<dbReference type="SUPFAM" id="SSF53850">
    <property type="entry name" value="Periplasmic binding protein-like II"/>
    <property type="match status" value="1"/>
</dbReference>
<evidence type="ECO:0000313" key="3">
    <source>
        <dbReference type="EMBL" id="QGW80814.1"/>
    </source>
</evidence>
<dbReference type="OrthoDB" id="9805928at2"/>
<dbReference type="PANTHER" id="PTHR38431:SF1">
    <property type="entry name" value="BLL2305 PROTEIN"/>
    <property type="match status" value="1"/>
</dbReference>